<dbReference type="Gene3D" id="1.10.510.10">
    <property type="entry name" value="Transferase(Phosphotransferase) domain 1"/>
    <property type="match status" value="1"/>
</dbReference>
<accession>A0A6A6HQ33</accession>
<feature type="domain" description="Protein kinase" evidence="5">
    <location>
        <begin position="333"/>
        <end position="683"/>
    </location>
</feature>
<keyword evidence="2 3" id="KW-0067">ATP-binding</keyword>
<feature type="region of interest" description="Disordered" evidence="4">
    <location>
        <begin position="542"/>
        <end position="570"/>
    </location>
</feature>
<feature type="compositionally biased region" description="Low complexity" evidence="4">
    <location>
        <begin position="437"/>
        <end position="462"/>
    </location>
</feature>
<feature type="compositionally biased region" description="Gly residues" evidence="4">
    <location>
        <begin position="553"/>
        <end position="564"/>
    </location>
</feature>
<dbReference type="PROSITE" id="PS50011">
    <property type="entry name" value="PROTEIN_KINASE_DOM"/>
    <property type="match status" value="1"/>
</dbReference>
<keyword evidence="1 3" id="KW-0547">Nucleotide-binding</keyword>
<protein>
    <submittedName>
        <fullName evidence="6">Kinase-like protein</fullName>
    </submittedName>
</protein>
<feature type="compositionally biased region" description="Basic and acidic residues" evidence="4">
    <location>
        <begin position="182"/>
        <end position="191"/>
    </location>
</feature>
<organism evidence="6 7">
    <name type="scientific">Viridothelium virens</name>
    <name type="common">Speckled blister lichen</name>
    <name type="synonym">Trypethelium virens</name>
    <dbReference type="NCBI Taxonomy" id="1048519"/>
    <lineage>
        <taxon>Eukaryota</taxon>
        <taxon>Fungi</taxon>
        <taxon>Dikarya</taxon>
        <taxon>Ascomycota</taxon>
        <taxon>Pezizomycotina</taxon>
        <taxon>Dothideomycetes</taxon>
        <taxon>Dothideomycetes incertae sedis</taxon>
        <taxon>Trypetheliales</taxon>
        <taxon>Trypetheliaceae</taxon>
        <taxon>Viridothelium</taxon>
    </lineage>
</organism>
<dbReference type="AlphaFoldDB" id="A0A6A6HQ33"/>
<dbReference type="GO" id="GO:0000226">
    <property type="term" value="P:microtubule cytoskeleton organization"/>
    <property type="evidence" value="ECO:0007669"/>
    <property type="project" value="TreeGrafter"/>
</dbReference>
<feature type="compositionally biased region" description="Polar residues" evidence="4">
    <location>
        <begin position="71"/>
        <end position="88"/>
    </location>
</feature>
<dbReference type="GO" id="GO:0005737">
    <property type="term" value="C:cytoplasm"/>
    <property type="evidence" value="ECO:0007669"/>
    <property type="project" value="TreeGrafter"/>
</dbReference>
<evidence type="ECO:0000256" key="1">
    <source>
        <dbReference type="ARBA" id="ARBA00022741"/>
    </source>
</evidence>
<dbReference type="InterPro" id="IPR017441">
    <property type="entry name" value="Protein_kinase_ATP_BS"/>
</dbReference>
<dbReference type="PROSITE" id="PS00108">
    <property type="entry name" value="PROTEIN_KINASE_ST"/>
    <property type="match status" value="1"/>
</dbReference>
<evidence type="ECO:0000256" key="3">
    <source>
        <dbReference type="PROSITE-ProRule" id="PRU10141"/>
    </source>
</evidence>
<gene>
    <name evidence="6" type="ORF">EV356DRAFT_571991</name>
</gene>
<feature type="region of interest" description="Disordered" evidence="4">
    <location>
        <begin position="1"/>
        <end position="301"/>
    </location>
</feature>
<evidence type="ECO:0000259" key="5">
    <source>
        <dbReference type="PROSITE" id="PS50011"/>
    </source>
</evidence>
<name>A0A6A6HQ33_VIRVR</name>
<evidence type="ECO:0000256" key="4">
    <source>
        <dbReference type="SAM" id="MobiDB-lite"/>
    </source>
</evidence>
<feature type="compositionally biased region" description="Basic residues" evidence="4">
    <location>
        <begin position="118"/>
        <end position="127"/>
    </location>
</feature>
<reference evidence="6" key="1">
    <citation type="journal article" date="2020" name="Stud. Mycol.">
        <title>101 Dothideomycetes genomes: a test case for predicting lifestyles and emergence of pathogens.</title>
        <authorList>
            <person name="Haridas S."/>
            <person name="Albert R."/>
            <person name="Binder M."/>
            <person name="Bloem J."/>
            <person name="Labutti K."/>
            <person name="Salamov A."/>
            <person name="Andreopoulos B."/>
            <person name="Baker S."/>
            <person name="Barry K."/>
            <person name="Bills G."/>
            <person name="Bluhm B."/>
            <person name="Cannon C."/>
            <person name="Castanera R."/>
            <person name="Culley D."/>
            <person name="Daum C."/>
            <person name="Ezra D."/>
            <person name="Gonzalez J."/>
            <person name="Henrissat B."/>
            <person name="Kuo A."/>
            <person name="Liang C."/>
            <person name="Lipzen A."/>
            <person name="Lutzoni F."/>
            <person name="Magnuson J."/>
            <person name="Mondo S."/>
            <person name="Nolan M."/>
            <person name="Ohm R."/>
            <person name="Pangilinan J."/>
            <person name="Park H.-J."/>
            <person name="Ramirez L."/>
            <person name="Alfaro M."/>
            <person name="Sun H."/>
            <person name="Tritt A."/>
            <person name="Yoshinaga Y."/>
            <person name="Zwiers L.-H."/>
            <person name="Turgeon B."/>
            <person name="Goodwin S."/>
            <person name="Spatafora J."/>
            <person name="Crous P."/>
            <person name="Grigoriev I."/>
        </authorList>
    </citation>
    <scope>NUCLEOTIDE SEQUENCE</scope>
    <source>
        <strain evidence="6">Tuck. ex Michener</strain>
    </source>
</reference>
<proteinExistence type="predicted"/>
<dbReference type="PANTHER" id="PTHR24346:SF76">
    <property type="entry name" value="NON-SPECIFIC SERINE_THREONINE PROTEIN KINASE"/>
    <property type="match status" value="1"/>
</dbReference>
<feature type="compositionally biased region" description="Polar residues" evidence="4">
    <location>
        <begin position="239"/>
        <end position="251"/>
    </location>
</feature>
<feature type="compositionally biased region" description="Low complexity" evidence="4">
    <location>
        <begin position="202"/>
        <end position="218"/>
    </location>
</feature>
<dbReference type="GO" id="GO:0005524">
    <property type="term" value="F:ATP binding"/>
    <property type="evidence" value="ECO:0007669"/>
    <property type="project" value="UniProtKB-UniRule"/>
</dbReference>
<dbReference type="Proteomes" id="UP000800092">
    <property type="component" value="Unassembled WGS sequence"/>
</dbReference>
<feature type="binding site" evidence="3">
    <location>
        <position position="368"/>
    </location>
    <ligand>
        <name>ATP</name>
        <dbReference type="ChEBI" id="CHEBI:30616"/>
    </ligand>
</feature>
<keyword evidence="6" id="KW-0418">Kinase</keyword>
<feature type="compositionally biased region" description="Basic and acidic residues" evidence="4">
    <location>
        <begin position="100"/>
        <end position="117"/>
    </location>
</feature>
<dbReference type="PANTHER" id="PTHR24346">
    <property type="entry name" value="MAP/MICROTUBULE AFFINITY-REGULATING KINASE"/>
    <property type="match status" value="1"/>
</dbReference>
<dbReference type="PROSITE" id="PS00107">
    <property type="entry name" value="PROTEIN_KINASE_ATP"/>
    <property type="match status" value="1"/>
</dbReference>
<evidence type="ECO:0000256" key="2">
    <source>
        <dbReference type="ARBA" id="ARBA00022840"/>
    </source>
</evidence>
<dbReference type="Pfam" id="PF00069">
    <property type="entry name" value="Pkinase"/>
    <property type="match status" value="2"/>
</dbReference>
<dbReference type="InterPro" id="IPR011009">
    <property type="entry name" value="Kinase-like_dom_sf"/>
</dbReference>
<evidence type="ECO:0000313" key="6">
    <source>
        <dbReference type="EMBL" id="KAF2239908.1"/>
    </source>
</evidence>
<dbReference type="Gene3D" id="3.30.200.20">
    <property type="entry name" value="Phosphorylase Kinase, domain 1"/>
    <property type="match status" value="1"/>
</dbReference>
<evidence type="ECO:0000313" key="7">
    <source>
        <dbReference type="Proteomes" id="UP000800092"/>
    </source>
</evidence>
<dbReference type="SUPFAM" id="SSF56112">
    <property type="entry name" value="Protein kinase-like (PK-like)"/>
    <property type="match status" value="1"/>
</dbReference>
<keyword evidence="7" id="KW-1185">Reference proteome</keyword>
<dbReference type="GO" id="GO:0035556">
    <property type="term" value="P:intracellular signal transduction"/>
    <property type="evidence" value="ECO:0007669"/>
    <property type="project" value="TreeGrafter"/>
</dbReference>
<feature type="region of interest" description="Disordered" evidence="4">
    <location>
        <begin position="437"/>
        <end position="467"/>
    </location>
</feature>
<dbReference type="SMART" id="SM00220">
    <property type="entry name" value="S_TKc"/>
    <property type="match status" value="1"/>
</dbReference>
<dbReference type="OrthoDB" id="4062651at2759"/>
<dbReference type="InterPro" id="IPR000719">
    <property type="entry name" value="Prot_kinase_dom"/>
</dbReference>
<dbReference type="GO" id="GO:0004674">
    <property type="term" value="F:protein serine/threonine kinase activity"/>
    <property type="evidence" value="ECO:0007669"/>
    <property type="project" value="TreeGrafter"/>
</dbReference>
<sequence>MALEESPSNDFRKLRVETNSPIRPPPSPFAALSHDDSVAEGSQETLRPVGEVQETSLDTGPGGHPELPLSYGSSHSDAVTSNSESPDGSTRARGSICFNDKIRLDDGRVHSLHEPLSKKKGRSRSRGRSILQELAQDLNNSEGAVESPGYAGDLKEDPFDARVMPSGRDTRRQQANGNHFLESTDDKHPQQNEEELKDYDKVASLTSDSSVSPSVDEVNTPIDAIPQLDSLPSPVATGSPASYTANSNTTGPIPMPFLRRTSSAFSKGALPDGSRPANLRRNSRRHSRRSTSNSTSKSPASAFLSQYAAGGEEYAALAEPDHEGQEIGDHSKYIIGREIGRGGFSSVKEVFTMEGSTRIRRAVKIVRKRVPGASEAENEKMQAKFEHEVSVWRYLRHRHILALLAVYDTPFATFCITRLNQGGTLFDLVRRSRKASTGAAATTTTTTTATTRGTGTTPTPARKPGLPAPLATRYLAQLASALRYLHEDVRMVHRDVKLENCLIDMSGAEAHPRGFGTLQLCDFGMADFITEDSCVSDIAGAVQEDEHSSGGSSSSGGGGGGSGGKNAQSADPSVVLGSLEYASPEGLASRGIPMFVTTGDVWAFGVIAFTVLVGELPFRHELAPKLQSKILGGEWDVQALRRAPAVAEMEDGEGKVEEMVRGCLTVDTAERWRITDVVGSRWLTEYQDSEEETDRSWD</sequence>
<dbReference type="EMBL" id="ML991771">
    <property type="protein sequence ID" value="KAF2239908.1"/>
    <property type="molecule type" value="Genomic_DNA"/>
</dbReference>
<dbReference type="InterPro" id="IPR008271">
    <property type="entry name" value="Ser/Thr_kinase_AS"/>
</dbReference>
<keyword evidence="6" id="KW-0808">Transferase</keyword>